<dbReference type="InterPro" id="IPR006059">
    <property type="entry name" value="SBP"/>
</dbReference>
<evidence type="ECO:0000256" key="4">
    <source>
        <dbReference type="ARBA" id="ARBA00023139"/>
    </source>
</evidence>
<dbReference type="PANTHER" id="PTHR43649">
    <property type="entry name" value="ARABINOSE-BINDING PROTEIN-RELATED"/>
    <property type="match status" value="1"/>
</dbReference>
<evidence type="ECO:0000256" key="3">
    <source>
        <dbReference type="ARBA" id="ARBA00023136"/>
    </source>
</evidence>
<dbReference type="InterPro" id="IPR050490">
    <property type="entry name" value="Bact_solute-bd_prot1"/>
</dbReference>
<dbReference type="Proteomes" id="UP000282311">
    <property type="component" value="Unassembled WGS sequence"/>
</dbReference>
<keyword evidence="5" id="KW-0449">Lipoprotein</keyword>
<dbReference type="Pfam" id="PF01547">
    <property type="entry name" value="SBP_bac_1"/>
    <property type="match status" value="1"/>
</dbReference>
<dbReference type="Gene3D" id="3.40.190.10">
    <property type="entry name" value="Periplasmic binding protein-like II"/>
    <property type="match status" value="1"/>
</dbReference>
<reference evidence="7 8" key="1">
    <citation type="journal article" date="2007" name="Int. J. Syst. Evol. Microbiol.">
        <title>Paenibacillus ginsengarvi sp. nov., isolated from soil from ginseng cultivation.</title>
        <authorList>
            <person name="Yoon M.H."/>
            <person name="Ten L.N."/>
            <person name="Im W.T."/>
        </authorList>
    </citation>
    <scope>NUCLEOTIDE SEQUENCE [LARGE SCALE GENOMIC DNA]</scope>
    <source>
        <strain evidence="7 8">KCTC 13059</strain>
    </source>
</reference>
<evidence type="ECO:0000313" key="7">
    <source>
        <dbReference type="EMBL" id="RKN66050.1"/>
    </source>
</evidence>
<gene>
    <name evidence="7" type="ORF">D7M11_31745</name>
</gene>
<keyword evidence="8" id="KW-1185">Reference proteome</keyword>
<name>A0A3B0B0G8_9BACL</name>
<evidence type="ECO:0000256" key="2">
    <source>
        <dbReference type="ARBA" id="ARBA00022729"/>
    </source>
</evidence>
<evidence type="ECO:0000256" key="5">
    <source>
        <dbReference type="ARBA" id="ARBA00023288"/>
    </source>
</evidence>
<organism evidence="7 8">
    <name type="scientific">Paenibacillus ginsengarvi</name>
    <dbReference type="NCBI Taxonomy" id="400777"/>
    <lineage>
        <taxon>Bacteria</taxon>
        <taxon>Bacillati</taxon>
        <taxon>Bacillota</taxon>
        <taxon>Bacilli</taxon>
        <taxon>Bacillales</taxon>
        <taxon>Paenibacillaceae</taxon>
        <taxon>Paenibacillus</taxon>
    </lineage>
</organism>
<keyword evidence="2 6" id="KW-0732">Signal</keyword>
<dbReference type="EMBL" id="RBAH01000035">
    <property type="protein sequence ID" value="RKN66050.1"/>
    <property type="molecule type" value="Genomic_DNA"/>
</dbReference>
<evidence type="ECO:0000313" key="8">
    <source>
        <dbReference type="Proteomes" id="UP000282311"/>
    </source>
</evidence>
<accession>A0A3B0B0G8</accession>
<sequence length="474" mass="53071">MDWRGLPNILRKGMVKLRKTKTYKLWTFGAVTLATLALAAGCSNKGTTTDAGNNKAEAEKASAVEQQSSEPVELVFYSQNGSSEAFFNEVYGDKIRKKFPNYTIKYIQRTGPGTLLADMVSSKTHFDFYFNSVYGFLYEVLPVEIQYDMTDLAKKHGVDLSKLEPAAIEGFRNDVGGKLFALPIHQDVLVTLYHKDLFDKFGIPHLKDGMTWDDLYAVSKRITRNEGGVNYVGYAPMIDYLVRMNPYSIPNLDKDTLKPTINTDAKWKTFFEKLIVPPGEVAGAARGELPKDAVQVLEKFIAGQQAMVVYIPQVVKSWADRFKQVKFDFVSAPTLPDRKGVGSMPYPVYLGITQMAKNKDAAMEVLKFLISDEAQTDLAKKGLMPVVKSDSVKKAYGTDTGFQNLNWGAAFYNQAAPVPYKGPMDGMVGDIYRKYAYEVMFGTTDMNTALRKAEEETIKQVEDFRAKVNPNVFK</sequence>
<evidence type="ECO:0000256" key="6">
    <source>
        <dbReference type="SAM" id="SignalP"/>
    </source>
</evidence>
<proteinExistence type="predicted"/>
<keyword evidence="4" id="KW-0564">Palmitate</keyword>
<dbReference type="PANTHER" id="PTHR43649:SF33">
    <property type="entry name" value="POLYGALACTURONAN_RHAMNOGALACTURONAN-BINDING PROTEIN YTCQ"/>
    <property type="match status" value="1"/>
</dbReference>
<feature type="chain" id="PRO_5017468694" evidence="6">
    <location>
        <begin position="40"/>
        <end position="474"/>
    </location>
</feature>
<evidence type="ECO:0000256" key="1">
    <source>
        <dbReference type="ARBA" id="ARBA00022475"/>
    </source>
</evidence>
<protein>
    <submittedName>
        <fullName evidence="7">Extracellular solute-binding protein</fullName>
    </submittedName>
</protein>
<feature type="signal peptide" evidence="6">
    <location>
        <begin position="1"/>
        <end position="39"/>
    </location>
</feature>
<keyword evidence="1" id="KW-1003">Cell membrane</keyword>
<comment type="caution">
    <text evidence="7">The sequence shown here is derived from an EMBL/GenBank/DDBJ whole genome shotgun (WGS) entry which is preliminary data.</text>
</comment>
<dbReference type="AlphaFoldDB" id="A0A3B0B0G8"/>
<keyword evidence="3" id="KW-0472">Membrane</keyword>
<dbReference type="SUPFAM" id="SSF53850">
    <property type="entry name" value="Periplasmic binding protein-like II"/>
    <property type="match status" value="1"/>
</dbReference>